<comment type="caution">
    <text evidence="2">The sequence shown here is derived from an EMBL/GenBank/DDBJ whole genome shotgun (WGS) entry which is preliminary data.</text>
</comment>
<dbReference type="EMBL" id="JARJLG010000015">
    <property type="protein sequence ID" value="KAJ7774616.1"/>
    <property type="molecule type" value="Genomic_DNA"/>
</dbReference>
<proteinExistence type="predicted"/>
<dbReference type="Proteomes" id="UP001215280">
    <property type="component" value="Unassembled WGS sequence"/>
</dbReference>
<accession>A0AAD7JYH4</accession>
<evidence type="ECO:0000313" key="2">
    <source>
        <dbReference type="EMBL" id="KAJ7774616.1"/>
    </source>
</evidence>
<feature type="transmembrane region" description="Helical" evidence="1">
    <location>
        <begin position="39"/>
        <end position="58"/>
    </location>
</feature>
<reference evidence="2" key="1">
    <citation type="submission" date="2023-03" db="EMBL/GenBank/DDBJ databases">
        <title>Massive genome expansion in bonnet fungi (Mycena s.s.) driven by repeated elements and novel gene families across ecological guilds.</title>
        <authorList>
            <consortium name="Lawrence Berkeley National Laboratory"/>
            <person name="Harder C.B."/>
            <person name="Miyauchi S."/>
            <person name="Viragh M."/>
            <person name="Kuo A."/>
            <person name="Thoen E."/>
            <person name="Andreopoulos B."/>
            <person name="Lu D."/>
            <person name="Skrede I."/>
            <person name="Drula E."/>
            <person name="Henrissat B."/>
            <person name="Morin E."/>
            <person name="Kohler A."/>
            <person name="Barry K."/>
            <person name="LaButti K."/>
            <person name="Morin E."/>
            <person name="Salamov A."/>
            <person name="Lipzen A."/>
            <person name="Mereny Z."/>
            <person name="Hegedus B."/>
            <person name="Baldrian P."/>
            <person name="Stursova M."/>
            <person name="Weitz H."/>
            <person name="Taylor A."/>
            <person name="Grigoriev I.V."/>
            <person name="Nagy L.G."/>
            <person name="Martin F."/>
            <person name="Kauserud H."/>
        </authorList>
    </citation>
    <scope>NUCLEOTIDE SEQUENCE</scope>
    <source>
        <strain evidence="2">CBHHK188m</strain>
    </source>
</reference>
<protein>
    <submittedName>
        <fullName evidence="2">Uncharacterized protein</fullName>
    </submittedName>
</protein>
<dbReference type="AlphaFoldDB" id="A0AAD7JYH4"/>
<sequence>MFQRVAIQRTQLAVSLGRRHASSFRQPFKFRLINNRVQAVVGVSVVSILAIGAAGAMLNTGMHMWLEYHLRRLKADVDSETRAWGWDSEAERWTGDPERGGTDSALGRKGRQAVRNAWFSDKRPEKYGPLDADEGQGAANMVDALLLRTEASLRSAIAYAETPDIVGNLHPSTLVDLLTKRAAVLERLGPSHLGESRAQYERVWSLLGGRGFQAARIAVKLGDISQRLGDGPEALVWWARAISLVNDDRSGSLVPTVPPAPPSPPVAQRILVSALLSLSAFYAMARQLTQARQIEEGSLDLLRSIPPPESLASASPPQALHSLSLLHRSAILSMHLAEVLYAQRVPVAECLQRLQAAATSSERVAYALVGTSVRDSEQLAPSPEDPLLAEYIDNPYLEKPASDLLRDARRSAADTWNLMGDLTERLGPSHRQLAFEYYQRAIGWAGKTNEKGILEPAGSTLRDDWTLIWRNYTRMKQVVQPVPETK</sequence>
<keyword evidence="3" id="KW-1185">Reference proteome</keyword>
<evidence type="ECO:0000256" key="1">
    <source>
        <dbReference type="SAM" id="Phobius"/>
    </source>
</evidence>
<keyword evidence="1" id="KW-1133">Transmembrane helix</keyword>
<keyword evidence="1" id="KW-0812">Transmembrane</keyword>
<keyword evidence="1" id="KW-0472">Membrane</keyword>
<evidence type="ECO:0000313" key="3">
    <source>
        <dbReference type="Proteomes" id="UP001215280"/>
    </source>
</evidence>
<dbReference type="Gene3D" id="1.25.40.10">
    <property type="entry name" value="Tetratricopeptide repeat domain"/>
    <property type="match status" value="1"/>
</dbReference>
<gene>
    <name evidence="2" type="ORF">DFH07DRAFT_800219</name>
</gene>
<name>A0AAD7JYH4_9AGAR</name>
<dbReference type="InterPro" id="IPR011990">
    <property type="entry name" value="TPR-like_helical_dom_sf"/>
</dbReference>
<organism evidence="2 3">
    <name type="scientific">Mycena maculata</name>
    <dbReference type="NCBI Taxonomy" id="230809"/>
    <lineage>
        <taxon>Eukaryota</taxon>
        <taxon>Fungi</taxon>
        <taxon>Dikarya</taxon>
        <taxon>Basidiomycota</taxon>
        <taxon>Agaricomycotina</taxon>
        <taxon>Agaricomycetes</taxon>
        <taxon>Agaricomycetidae</taxon>
        <taxon>Agaricales</taxon>
        <taxon>Marasmiineae</taxon>
        <taxon>Mycenaceae</taxon>
        <taxon>Mycena</taxon>
    </lineage>
</organism>